<evidence type="ECO:0000313" key="3">
    <source>
        <dbReference type="Proteomes" id="UP000719267"/>
    </source>
</evidence>
<dbReference type="EMBL" id="JAHWDF010000014">
    <property type="protein sequence ID" value="MBW2962565.1"/>
    <property type="molecule type" value="Genomic_DNA"/>
</dbReference>
<keyword evidence="1" id="KW-0812">Transmembrane</keyword>
<evidence type="ECO:0000256" key="1">
    <source>
        <dbReference type="SAM" id="Phobius"/>
    </source>
</evidence>
<dbReference type="RefSeq" id="WP_219040899.1">
    <property type="nucleotide sequence ID" value="NZ_JAHWDF010000014.1"/>
</dbReference>
<protein>
    <submittedName>
        <fullName evidence="2">DUF4260 domain-containing protein</fullName>
    </submittedName>
</protein>
<dbReference type="Pfam" id="PF14079">
    <property type="entry name" value="DUF4260"/>
    <property type="match status" value="1"/>
</dbReference>
<keyword evidence="3" id="KW-1185">Reference proteome</keyword>
<reference evidence="2 3" key="1">
    <citation type="submission" date="2021-07" db="EMBL/GenBank/DDBJ databases">
        <title>Mesonia aestuariivivens sp. nov., isolated from a tidal flat.</title>
        <authorList>
            <person name="Kim Y.-O."/>
            <person name="Yoon J.-H."/>
        </authorList>
    </citation>
    <scope>NUCLEOTIDE SEQUENCE [LARGE SCALE GENOMIC DNA]</scope>
    <source>
        <strain evidence="2 3">JHPTF-M18</strain>
    </source>
</reference>
<accession>A0ABS6W3Z3</accession>
<feature type="transmembrane region" description="Helical" evidence="1">
    <location>
        <begin position="12"/>
        <end position="36"/>
    </location>
</feature>
<gene>
    <name evidence="2" type="ORF">KW502_12255</name>
</gene>
<sequence>MKTSLKLEELAMLMLGVFLFYQLELSWWWFVALFFAPDIGMLGYVLNEKIGAITYNLLHHKFVAITIYFFGILITSEIIQMLGIVFFSHSCFDRILGYGLKLKKGFKFTHLGEIGN</sequence>
<feature type="transmembrane region" description="Helical" evidence="1">
    <location>
        <begin position="65"/>
        <end position="87"/>
    </location>
</feature>
<comment type="caution">
    <text evidence="2">The sequence shown here is derived from an EMBL/GenBank/DDBJ whole genome shotgun (WGS) entry which is preliminary data.</text>
</comment>
<organism evidence="2 3">
    <name type="scientific">Mesonia aestuariivivens</name>
    <dbReference type="NCBI Taxonomy" id="2796128"/>
    <lineage>
        <taxon>Bacteria</taxon>
        <taxon>Pseudomonadati</taxon>
        <taxon>Bacteroidota</taxon>
        <taxon>Flavobacteriia</taxon>
        <taxon>Flavobacteriales</taxon>
        <taxon>Flavobacteriaceae</taxon>
        <taxon>Mesonia</taxon>
    </lineage>
</organism>
<dbReference type="Proteomes" id="UP000719267">
    <property type="component" value="Unassembled WGS sequence"/>
</dbReference>
<keyword evidence="1" id="KW-1133">Transmembrane helix</keyword>
<proteinExistence type="predicted"/>
<keyword evidence="1" id="KW-0472">Membrane</keyword>
<name>A0ABS6W3Z3_9FLAO</name>
<evidence type="ECO:0000313" key="2">
    <source>
        <dbReference type="EMBL" id="MBW2962565.1"/>
    </source>
</evidence>
<dbReference type="InterPro" id="IPR025356">
    <property type="entry name" value="DUF4260"/>
</dbReference>